<evidence type="ECO:0000256" key="1">
    <source>
        <dbReference type="ARBA" id="ARBA00005896"/>
    </source>
</evidence>
<evidence type="ECO:0000256" key="5">
    <source>
        <dbReference type="ARBA" id="ARBA00023004"/>
    </source>
</evidence>
<evidence type="ECO:0000256" key="4">
    <source>
        <dbReference type="ARBA" id="ARBA00023002"/>
    </source>
</evidence>
<dbReference type="Proteomes" id="UP000321058">
    <property type="component" value="Unassembled WGS sequence"/>
</dbReference>
<evidence type="ECO:0000259" key="6">
    <source>
        <dbReference type="Pfam" id="PF02668"/>
    </source>
</evidence>
<keyword evidence="3 7" id="KW-0223">Dioxygenase</keyword>
<protein>
    <submittedName>
        <fullName evidence="7">Taurine dioxygenase</fullName>
    </submittedName>
</protein>
<gene>
    <name evidence="7" type="ORF">RSO01_67650</name>
</gene>
<accession>A0A512NKX5</accession>
<dbReference type="PANTHER" id="PTHR30468">
    <property type="entry name" value="ALPHA-KETOGLUTARATE-DEPENDENT SULFONATE DIOXYGENASE"/>
    <property type="match status" value="1"/>
</dbReference>
<evidence type="ECO:0000313" key="7">
    <source>
        <dbReference type="EMBL" id="GEP59599.1"/>
    </source>
</evidence>
<dbReference type="RefSeq" id="WP_147154974.1">
    <property type="nucleotide sequence ID" value="NZ_BKAJ01000134.1"/>
</dbReference>
<organism evidence="7 8">
    <name type="scientific">Reyranella soli</name>
    <dbReference type="NCBI Taxonomy" id="1230389"/>
    <lineage>
        <taxon>Bacteria</taxon>
        <taxon>Pseudomonadati</taxon>
        <taxon>Pseudomonadota</taxon>
        <taxon>Alphaproteobacteria</taxon>
        <taxon>Hyphomicrobiales</taxon>
        <taxon>Reyranellaceae</taxon>
        <taxon>Reyranella</taxon>
    </lineage>
</organism>
<dbReference type="GO" id="GO:0046872">
    <property type="term" value="F:metal ion binding"/>
    <property type="evidence" value="ECO:0007669"/>
    <property type="project" value="UniProtKB-KW"/>
</dbReference>
<dbReference type="InterPro" id="IPR042098">
    <property type="entry name" value="TauD-like_sf"/>
</dbReference>
<dbReference type="GO" id="GO:0005737">
    <property type="term" value="C:cytoplasm"/>
    <property type="evidence" value="ECO:0007669"/>
    <property type="project" value="TreeGrafter"/>
</dbReference>
<comment type="similarity">
    <text evidence="1">Belongs to the TfdA dioxygenase family.</text>
</comment>
<evidence type="ECO:0000313" key="8">
    <source>
        <dbReference type="Proteomes" id="UP000321058"/>
    </source>
</evidence>
<dbReference type="GO" id="GO:0006790">
    <property type="term" value="P:sulfur compound metabolic process"/>
    <property type="evidence" value="ECO:0007669"/>
    <property type="project" value="TreeGrafter"/>
</dbReference>
<dbReference type="SUPFAM" id="SSF51197">
    <property type="entry name" value="Clavaminate synthase-like"/>
    <property type="match status" value="1"/>
</dbReference>
<keyword evidence="4" id="KW-0560">Oxidoreductase</keyword>
<name>A0A512NKX5_9HYPH</name>
<evidence type="ECO:0000256" key="2">
    <source>
        <dbReference type="ARBA" id="ARBA00022723"/>
    </source>
</evidence>
<evidence type="ECO:0000256" key="3">
    <source>
        <dbReference type="ARBA" id="ARBA00022964"/>
    </source>
</evidence>
<dbReference type="OrthoDB" id="7346227at2"/>
<keyword evidence="5" id="KW-0408">Iron</keyword>
<feature type="domain" description="TauD/TfdA-like" evidence="6">
    <location>
        <begin position="5"/>
        <end position="270"/>
    </location>
</feature>
<dbReference type="Gene3D" id="3.60.130.10">
    <property type="entry name" value="Clavaminate synthase-like"/>
    <property type="match status" value="1"/>
</dbReference>
<comment type="caution">
    <text evidence="7">The sequence shown here is derived from an EMBL/GenBank/DDBJ whole genome shotgun (WGS) entry which is preliminary data.</text>
</comment>
<keyword evidence="8" id="KW-1185">Reference proteome</keyword>
<sequence>MQIERPHPKIGALVSGVDVRSLSDEEWRTLYQTWLDSIVMVVRGQALTKEEFLAYSRRFGRLKPHRVRKTRDPDHAELTVMGIGTRKADGQVNQVIYNRGGHWHTDSPWDAEICKGTQLYGVAIPSSGGDTAFASMYEAYAALPDSLKQRIAGLKAEYIYGGKKREGHELLEPEDRQKPPAVYPIVRVHEETGRTSLYANPHHIVRIQGLSEAESDALVKELTPYMVETPAQYQHQWRVGDIVIWDNRCGLHKACGGYPLDEARVHWRTTIMQDEAERRVAA</sequence>
<dbReference type="PANTHER" id="PTHR30468:SF1">
    <property type="entry name" value="ALPHA-KETOGLUTARATE-DEPENDENT SULFONATE DIOXYGENASE"/>
    <property type="match status" value="1"/>
</dbReference>
<dbReference type="EMBL" id="BKAJ01000134">
    <property type="protein sequence ID" value="GEP59599.1"/>
    <property type="molecule type" value="Genomic_DNA"/>
</dbReference>
<dbReference type="AlphaFoldDB" id="A0A512NKX5"/>
<dbReference type="GO" id="GO:0000908">
    <property type="term" value="F:taurine dioxygenase activity"/>
    <property type="evidence" value="ECO:0007669"/>
    <property type="project" value="TreeGrafter"/>
</dbReference>
<dbReference type="InterPro" id="IPR003819">
    <property type="entry name" value="TauD/TfdA-like"/>
</dbReference>
<keyword evidence="2" id="KW-0479">Metal-binding</keyword>
<proteinExistence type="inferred from homology"/>
<dbReference type="Pfam" id="PF02668">
    <property type="entry name" value="TauD"/>
    <property type="match status" value="1"/>
</dbReference>
<reference evidence="7 8" key="1">
    <citation type="submission" date="2019-07" db="EMBL/GenBank/DDBJ databases">
        <title>Whole genome shotgun sequence of Reyranella soli NBRC 108950.</title>
        <authorList>
            <person name="Hosoyama A."/>
            <person name="Uohara A."/>
            <person name="Ohji S."/>
            <person name="Ichikawa N."/>
        </authorList>
    </citation>
    <scope>NUCLEOTIDE SEQUENCE [LARGE SCALE GENOMIC DNA]</scope>
    <source>
        <strain evidence="7 8">NBRC 108950</strain>
    </source>
</reference>
<dbReference type="InterPro" id="IPR051323">
    <property type="entry name" value="AtsK-like"/>
</dbReference>